<dbReference type="Pfam" id="PF02426">
    <property type="entry name" value="MIase"/>
    <property type="match status" value="1"/>
</dbReference>
<sequence length="95" mass="11069">MEFLVRQENRMPPLPAEEASRIKAAEREYAQQLRDRGILRRLWRVPGTRTAIGWYEADDATVLHEVLSGLPTFQWQTITVEALATHPQEQMLRPE</sequence>
<dbReference type="KEGG" id="spue:AB5L97_18215"/>
<evidence type="ECO:0000259" key="9">
    <source>
        <dbReference type="Pfam" id="PF02426"/>
    </source>
</evidence>
<dbReference type="PIRSF" id="PIRSF001486">
    <property type="entry name" value="CatC"/>
    <property type="match status" value="1"/>
</dbReference>
<dbReference type="Gene3D" id="3.30.70.1060">
    <property type="entry name" value="Dimeric alpha+beta barrel"/>
    <property type="match status" value="1"/>
</dbReference>
<evidence type="ECO:0000313" key="10">
    <source>
        <dbReference type="EMBL" id="XDP45172.1"/>
    </source>
</evidence>
<comment type="similarity">
    <text evidence="3 8">Belongs to the muconolactone Delta-isomerase family.</text>
</comment>
<evidence type="ECO:0000256" key="2">
    <source>
        <dbReference type="ARBA" id="ARBA00005193"/>
    </source>
</evidence>
<dbReference type="GO" id="GO:0016159">
    <property type="term" value="F:muconolactone delta-isomerase activity"/>
    <property type="evidence" value="ECO:0007669"/>
    <property type="project" value="UniProtKB-EC"/>
</dbReference>
<evidence type="ECO:0000256" key="1">
    <source>
        <dbReference type="ARBA" id="ARBA00001739"/>
    </source>
</evidence>
<protein>
    <recommendedName>
        <fullName evidence="5 8">Muconolactone Delta-isomerase</fullName>
        <shortName evidence="8">MIase</shortName>
        <ecNumber evidence="5 8">5.3.3.4</ecNumber>
    </recommendedName>
</protein>
<accession>A0AB39L2D7</accession>
<keyword evidence="6 8" id="KW-0058">Aromatic hydrocarbons catabolism</keyword>
<comment type="subunit">
    <text evidence="4">Homodecamer.</text>
</comment>
<dbReference type="EC" id="5.3.3.4" evidence="5 8"/>
<evidence type="ECO:0000256" key="8">
    <source>
        <dbReference type="PIRNR" id="PIRNR001486"/>
    </source>
</evidence>
<dbReference type="InterPro" id="IPR011008">
    <property type="entry name" value="Dimeric_a/b-barrel"/>
</dbReference>
<dbReference type="EMBL" id="CP163302">
    <property type="protein sequence ID" value="XDP45172.1"/>
    <property type="molecule type" value="Genomic_DNA"/>
</dbReference>
<comment type="catalytic activity">
    <reaction evidence="1 8">
        <text>(S)-muconolactone = (4,5-dihydro-5-oxofuran-2-yl)-acetate</text>
        <dbReference type="Rhea" id="RHEA:12348"/>
        <dbReference type="ChEBI" id="CHEBI:58425"/>
        <dbReference type="ChEBI" id="CHEBI:58736"/>
        <dbReference type="EC" id="5.3.3.4"/>
    </reaction>
</comment>
<evidence type="ECO:0000256" key="3">
    <source>
        <dbReference type="ARBA" id="ARBA00010882"/>
    </source>
</evidence>
<organism evidence="10">
    <name type="scientific">Sinomonas puerhi</name>
    <dbReference type="NCBI Taxonomy" id="3238584"/>
    <lineage>
        <taxon>Bacteria</taxon>
        <taxon>Bacillati</taxon>
        <taxon>Actinomycetota</taxon>
        <taxon>Actinomycetes</taxon>
        <taxon>Micrococcales</taxon>
        <taxon>Micrococcaceae</taxon>
        <taxon>Sinomonas</taxon>
    </lineage>
</organism>
<dbReference type="InterPro" id="IPR026029">
    <property type="entry name" value="MLI_dom"/>
</dbReference>
<name>A0AB39L2D7_9MICC</name>
<feature type="domain" description="Muconolactone isomerase" evidence="9">
    <location>
        <begin position="1"/>
        <end position="88"/>
    </location>
</feature>
<keyword evidence="7 8" id="KW-0413">Isomerase</keyword>
<dbReference type="AlphaFoldDB" id="A0AB39L2D7"/>
<gene>
    <name evidence="10" type="ORF">AB5L97_18215</name>
</gene>
<evidence type="ECO:0000256" key="6">
    <source>
        <dbReference type="ARBA" id="ARBA00022797"/>
    </source>
</evidence>
<dbReference type="SUPFAM" id="SSF54909">
    <property type="entry name" value="Dimeric alpha+beta barrel"/>
    <property type="match status" value="1"/>
</dbReference>
<dbReference type="InterPro" id="IPR003464">
    <property type="entry name" value="Muconolactone_d_Isoase"/>
</dbReference>
<reference evidence="10" key="1">
    <citation type="submission" date="2024-07" db="EMBL/GenBank/DDBJ databases">
        <authorList>
            <person name="fu j."/>
        </authorList>
    </citation>
    <scope>NUCLEOTIDE SEQUENCE</scope>
    <source>
        <strain evidence="10">P10A9</strain>
    </source>
</reference>
<proteinExistence type="inferred from homology"/>
<evidence type="ECO:0000256" key="7">
    <source>
        <dbReference type="ARBA" id="ARBA00023235"/>
    </source>
</evidence>
<dbReference type="RefSeq" id="WP_307956197.1">
    <property type="nucleotide sequence ID" value="NZ_CP163302.1"/>
</dbReference>
<evidence type="ECO:0000256" key="4">
    <source>
        <dbReference type="ARBA" id="ARBA00011365"/>
    </source>
</evidence>
<evidence type="ECO:0000256" key="5">
    <source>
        <dbReference type="ARBA" id="ARBA00012070"/>
    </source>
</evidence>
<comment type="pathway">
    <text evidence="2 8">Aromatic compound metabolism; beta-ketoadipate pathway; 5-oxo-4,5-dihydro-2-furylacetate from catechol: step 3/3.</text>
</comment>